<dbReference type="SUPFAM" id="SSF55729">
    <property type="entry name" value="Acyl-CoA N-acyltransferases (Nat)"/>
    <property type="match status" value="1"/>
</dbReference>
<evidence type="ECO:0000259" key="1">
    <source>
        <dbReference type="PROSITE" id="PS51186"/>
    </source>
</evidence>
<name>A0ABT0SEW8_9GAMM</name>
<reference evidence="2 3" key="1">
    <citation type="submission" date="2021-08" db="EMBL/GenBank/DDBJ databases">
        <title>Novel members of of the genus Stenotrophomonas from differernt environment.</title>
        <authorList>
            <person name="Deng Y."/>
        </authorList>
    </citation>
    <scope>NUCLEOTIDE SEQUENCE [LARGE SCALE GENOMIC DNA]</scope>
    <source>
        <strain evidence="2 3">CPCC 101365</strain>
    </source>
</reference>
<dbReference type="InterPro" id="IPR016181">
    <property type="entry name" value="Acyl_CoA_acyltransferase"/>
</dbReference>
<sequence>MNGSPPDAAWTRVPALRGRHVALEPLESGHAAALRQALGEGELSRLWYANVPAPDAVEGYVAAALDARAQGTALPFVVRDVAGEVVGSTRFYALDAGVPRLNIGYTWYHRRVQRTGLNTEAKWLLLRHAFEAMGCSAVGFETSWFNHASRAAIARLGAKQDGVLRNHKRHADGTLRDTVVFSLLDNEWPAVRSHLQSLLDSHS</sequence>
<organism evidence="2 3">
    <name type="scientific">Stenotrophomonas mori</name>
    <dbReference type="NCBI Taxonomy" id="2871096"/>
    <lineage>
        <taxon>Bacteria</taxon>
        <taxon>Pseudomonadati</taxon>
        <taxon>Pseudomonadota</taxon>
        <taxon>Gammaproteobacteria</taxon>
        <taxon>Lysobacterales</taxon>
        <taxon>Lysobacteraceae</taxon>
        <taxon>Stenotrophomonas</taxon>
    </lineage>
</organism>
<gene>
    <name evidence="2" type="ORF">K5L01_03240</name>
</gene>
<proteinExistence type="predicted"/>
<dbReference type="PANTHER" id="PTHR43610">
    <property type="entry name" value="BLL6696 PROTEIN"/>
    <property type="match status" value="1"/>
</dbReference>
<protein>
    <submittedName>
        <fullName evidence="2">GNAT family N-acetyltransferase</fullName>
    </submittedName>
</protein>
<evidence type="ECO:0000313" key="2">
    <source>
        <dbReference type="EMBL" id="MCL7713676.1"/>
    </source>
</evidence>
<feature type="domain" description="N-acetyltransferase" evidence="1">
    <location>
        <begin position="21"/>
        <end position="186"/>
    </location>
</feature>
<dbReference type="PANTHER" id="PTHR43610:SF1">
    <property type="entry name" value="N-ACETYLTRANSFERASE DOMAIN-CONTAINING PROTEIN"/>
    <property type="match status" value="1"/>
</dbReference>
<dbReference type="Pfam" id="PF13302">
    <property type="entry name" value="Acetyltransf_3"/>
    <property type="match status" value="1"/>
</dbReference>
<dbReference type="Proteomes" id="UP001431235">
    <property type="component" value="Unassembled WGS sequence"/>
</dbReference>
<dbReference type="InterPro" id="IPR000182">
    <property type="entry name" value="GNAT_dom"/>
</dbReference>
<comment type="caution">
    <text evidence="2">The sequence shown here is derived from an EMBL/GenBank/DDBJ whole genome shotgun (WGS) entry which is preliminary data.</text>
</comment>
<dbReference type="PROSITE" id="PS51186">
    <property type="entry name" value="GNAT"/>
    <property type="match status" value="1"/>
</dbReference>
<dbReference type="EMBL" id="JAIKTS010000001">
    <property type="protein sequence ID" value="MCL7713676.1"/>
    <property type="molecule type" value="Genomic_DNA"/>
</dbReference>
<evidence type="ECO:0000313" key="3">
    <source>
        <dbReference type="Proteomes" id="UP001431235"/>
    </source>
</evidence>
<dbReference type="RefSeq" id="WP_250061911.1">
    <property type="nucleotide sequence ID" value="NZ_JAIKTS010000001.1"/>
</dbReference>
<dbReference type="Gene3D" id="3.40.630.30">
    <property type="match status" value="1"/>
</dbReference>
<accession>A0ABT0SEW8</accession>
<keyword evidence="3" id="KW-1185">Reference proteome</keyword>